<accession>A0A6J5NBI3</accession>
<evidence type="ECO:0000313" key="2">
    <source>
        <dbReference type="EMBL" id="CAB4196362.1"/>
    </source>
</evidence>
<dbReference type="EMBL" id="LR798366">
    <property type="protein sequence ID" value="CAB5226863.1"/>
    <property type="molecule type" value="Genomic_DNA"/>
</dbReference>
<reference evidence="1" key="1">
    <citation type="submission" date="2020-04" db="EMBL/GenBank/DDBJ databases">
        <authorList>
            <person name="Chiriac C."/>
            <person name="Salcher M."/>
            <person name="Ghai R."/>
            <person name="Kavagutti S V."/>
        </authorList>
    </citation>
    <scope>NUCLEOTIDE SEQUENCE</scope>
</reference>
<evidence type="ECO:0000313" key="4">
    <source>
        <dbReference type="EMBL" id="CAB5226863.1"/>
    </source>
</evidence>
<proteinExistence type="predicted"/>
<evidence type="ECO:0000313" key="1">
    <source>
        <dbReference type="EMBL" id="CAB4155982.1"/>
    </source>
</evidence>
<dbReference type="EMBL" id="LR796638">
    <property type="protein sequence ID" value="CAB4155982.1"/>
    <property type="molecule type" value="Genomic_DNA"/>
</dbReference>
<sequence length="123" mass="13733">MSHFAKCLDGKVIQVIVAEPDFFDTFVDSSPGQWLQTSYNTRGGVHYGADGQPDGGVALRGNYAGIGYTYDQANDVFYAPQPYASWTLDQTTWLWSAPVPYPADDQRYVWDEATVGWKLVIEV</sequence>
<dbReference type="EMBL" id="LR797366">
    <property type="protein sequence ID" value="CAB4210929.1"/>
    <property type="molecule type" value="Genomic_DNA"/>
</dbReference>
<evidence type="ECO:0000313" key="3">
    <source>
        <dbReference type="EMBL" id="CAB4210929.1"/>
    </source>
</evidence>
<protein>
    <submittedName>
        <fullName evidence="1">Uncharacterized protein</fullName>
    </submittedName>
</protein>
<name>A0A6J5NBI3_9CAUD</name>
<dbReference type="EMBL" id="LR797248">
    <property type="protein sequence ID" value="CAB4196362.1"/>
    <property type="molecule type" value="Genomic_DNA"/>
</dbReference>
<gene>
    <name evidence="2" type="ORF">UFOVP1303_79</name>
    <name evidence="3" type="ORF">UFOVP1417_56</name>
    <name evidence="4" type="ORF">UFOVP1517_55</name>
    <name evidence="1" type="ORF">UFOVP664_31</name>
</gene>
<organism evidence="1">
    <name type="scientific">uncultured Caudovirales phage</name>
    <dbReference type="NCBI Taxonomy" id="2100421"/>
    <lineage>
        <taxon>Viruses</taxon>
        <taxon>Duplodnaviria</taxon>
        <taxon>Heunggongvirae</taxon>
        <taxon>Uroviricota</taxon>
        <taxon>Caudoviricetes</taxon>
        <taxon>Peduoviridae</taxon>
        <taxon>Maltschvirus</taxon>
        <taxon>Maltschvirus maltsch</taxon>
    </lineage>
</organism>